<sequence>MVGERVGMGFQNCAEAGMPEPKRHRDVPKERVLETHTHLLLHPNNERGIR</sequence>
<reference evidence="2 3" key="1">
    <citation type="submission" date="2019-10" db="EMBL/GenBank/DDBJ databases">
        <title>Draft genome sequence of Marinobacter hydrocarbonoclasticus NCT7M from the microbiome of the marine copepod.</title>
        <authorList>
            <person name="Nuttall R."/>
            <person name="Sharma G."/>
            <person name="Moisander P."/>
        </authorList>
    </citation>
    <scope>NUCLEOTIDE SEQUENCE [LARGE SCALE GENOMIC DNA]</scope>
    <source>
        <strain evidence="2 3">NCT7M</strain>
    </source>
</reference>
<evidence type="ECO:0000313" key="3">
    <source>
        <dbReference type="Proteomes" id="UP000469950"/>
    </source>
</evidence>
<protein>
    <submittedName>
        <fullName evidence="2">Uncharacterized protein</fullName>
    </submittedName>
</protein>
<comment type="caution">
    <text evidence="2">The sequence shown here is derived from an EMBL/GenBank/DDBJ whole genome shotgun (WGS) entry which is preliminary data.</text>
</comment>
<name>A0A833JPT1_MARNT</name>
<evidence type="ECO:0000256" key="1">
    <source>
        <dbReference type="SAM" id="MobiDB-lite"/>
    </source>
</evidence>
<accession>A0A833JPT1</accession>
<proteinExistence type="predicted"/>
<dbReference type="Proteomes" id="UP000469950">
    <property type="component" value="Unassembled WGS sequence"/>
</dbReference>
<dbReference type="EMBL" id="WBMP01000007">
    <property type="protein sequence ID" value="KAE8545757.1"/>
    <property type="molecule type" value="Genomic_DNA"/>
</dbReference>
<feature type="region of interest" description="Disordered" evidence="1">
    <location>
        <begin position="1"/>
        <end position="27"/>
    </location>
</feature>
<evidence type="ECO:0000313" key="2">
    <source>
        <dbReference type="EMBL" id="KAE8545757.1"/>
    </source>
</evidence>
<dbReference type="AlphaFoldDB" id="A0A833JPT1"/>
<gene>
    <name evidence="2" type="ORF">F6453_1951</name>
</gene>
<organism evidence="2 3">
    <name type="scientific">Marinobacter nauticus</name>
    <name type="common">Marinobacter hydrocarbonoclasticus</name>
    <name type="synonym">Marinobacter aquaeolei</name>
    <dbReference type="NCBI Taxonomy" id="2743"/>
    <lineage>
        <taxon>Bacteria</taxon>
        <taxon>Pseudomonadati</taxon>
        <taxon>Pseudomonadota</taxon>
        <taxon>Gammaproteobacteria</taxon>
        <taxon>Pseudomonadales</taxon>
        <taxon>Marinobacteraceae</taxon>
        <taxon>Marinobacter</taxon>
    </lineage>
</organism>